<evidence type="ECO:0000256" key="3">
    <source>
        <dbReference type="ARBA" id="ARBA00023125"/>
    </source>
</evidence>
<dbReference type="InterPro" id="IPR005119">
    <property type="entry name" value="LysR_subst-bd"/>
</dbReference>
<evidence type="ECO:0000256" key="1">
    <source>
        <dbReference type="ARBA" id="ARBA00009437"/>
    </source>
</evidence>
<keyword evidence="3" id="KW-0238">DNA-binding</keyword>
<protein>
    <submittedName>
        <fullName evidence="6">LysR family transcriptional regulator</fullName>
    </submittedName>
</protein>
<dbReference type="PRINTS" id="PR00039">
    <property type="entry name" value="HTHLYSR"/>
</dbReference>
<organism evidence="6 7">
    <name type="scientific">Brotonthovivens ammoniilytica</name>
    <dbReference type="NCBI Taxonomy" id="2981725"/>
    <lineage>
        <taxon>Bacteria</taxon>
        <taxon>Bacillati</taxon>
        <taxon>Bacillota</taxon>
        <taxon>Clostridia</taxon>
        <taxon>Lachnospirales</taxon>
        <taxon>Lachnospiraceae</taxon>
        <taxon>Brotonthovivens</taxon>
    </lineage>
</organism>
<keyword evidence="2" id="KW-0805">Transcription regulation</keyword>
<dbReference type="InterPro" id="IPR000847">
    <property type="entry name" value="LysR_HTH_N"/>
</dbReference>
<accession>A0ABT2TF97</accession>
<evidence type="ECO:0000256" key="2">
    <source>
        <dbReference type="ARBA" id="ARBA00023015"/>
    </source>
</evidence>
<comment type="similarity">
    <text evidence="1">Belongs to the LysR transcriptional regulatory family.</text>
</comment>
<comment type="caution">
    <text evidence="6">The sequence shown here is derived from an EMBL/GenBank/DDBJ whole genome shotgun (WGS) entry which is preliminary data.</text>
</comment>
<dbReference type="Pfam" id="PF00126">
    <property type="entry name" value="HTH_1"/>
    <property type="match status" value="1"/>
</dbReference>
<dbReference type="Gene3D" id="3.40.190.10">
    <property type="entry name" value="Periplasmic binding protein-like II"/>
    <property type="match status" value="2"/>
</dbReference>
<evidence type="ECO:0000313" key="6">
    <source>
        <dbReference type="EMBL" id="MCU6760863.1"/>
    </source>
</evidence>
<dbReference type="SUPFAM" id="SSF46785">
    <property type="entry name" value="Winged helix' DNA-binding domain"/>
    <property type="match status" value="1"/>
</dbReference>
<dbReference type="PROSITE" id="PS50931">
    <property type="entry name" value="HTH_LYSR"/>
    <property type="match status" value="1"/>
</dbReference>
<dbReference type="InterPro" id="IPR036388">
    <property type="entry name" value="WH-like_DNA-bd_sf"/>
</dbReference>
<dbReference type="InterPro" id="IPR036390">
    <property type="entry name" value="WH_DNA-bd_sf"/>
</dbReference>
<dbReference type="CDD" id="cd05466">
    <property type="entry name" value="PBP2_LTTR_substrate"/>
    <property type="match status" value="1"/>
</dbReference>
<dbReference type="EMBL" id="JAOQJQ010000001">
    <property type="protein sequence ID" value="MCU6760863.1"/>
    <property type="molecule type" value="Genomic_DNA"/>
</dbReference>
<dbReference type="SUPFAM" id="SSF53850">
    <property type="entry name" value="Periplasmic binding protein-like II"/>
    <property type="match status" value="1"/>
</dbReference>
<dbReference type="Gene3D" id="1.10.10.10">
    <property type="entry name" value="Winged helix-like DNA-binding domain superfamily/Winged helix DNA-binding domain"/>
    <property type="match status" value="1"/>
</dbReference>
<evidence type="ECO:0000256" key="4">
    <source>
        <dbReference type="ARBA" id="ARBA00023163"/>
    </source>
</evidence>
<evidence type="ECO:0000313" key="7">
    <source>
        <dbReference type="Proteomes" id="UP001652442"/>
    </source>
</evidence>
<reference evidence="6 7" key="1">
    <citation type="journal article" date="2021" name="ISME Commun">
        <title>Automated analysis of genomic sequences facilitates high-throughput and comprehensive description of bacteria.</title>
        <authorList>
            <person name="Hitch T.C.A."/>
        </authorList>
    </citation>
    <scope>NUCLEOTIDE SEQUENCE [LARGE SCALE GENOMIC DNA]</scope>
    <source>
        <strain evidence="6 7">Sanger_109</strain>
    </source>
</reference>
<dbReference type="Pfam" id="PF03466">
    <property type="entry name" value="LysR_substrate"/>
    <property type="match status" value="1"/>
</dbReference>
<name>A0ABT2TF97_9FIRM</name>
<dbReference type="InterPro" id="IPR050950">
    <property type="entry name" value="HTH-type_LysR_regulators"/>
</dbReference>
<feature type="domain" description="HTH lysR-type" evidence="5">
    <location>
        <begin position="1"/>
        <end position="58"/>
    </location>
</feature>
<proteinExistence type="inferred from homology"/>
<keyword evidence="4" id="KW-0804">Transcription</keyword>
<dbReference type="RefSeq" id="WP_262590561.1">
    <property type="nucleotide sequence ID" value="NZ_JAOQJQ010000001.1"/>
</dbReference>
<keyword evidence="7" id="KW-1185">Reference proteome</keyword>
<dbReference type="PANTHER" id="PTHR30419">
    <property type="entry name" value="HTH-TYPE TRANSCRIPTIONAL REGULATOR YBHD"/>
    <property type="match status" value="1"/>
</dbReference>
<dbReference type="Proteomes" id="UP001652442">
    <property type="component" value="Unassembled WGS sequence"/>
</dbReference>
<evidence type="ECO:0000259" key="5">
    <source>
        <dbReference type="PROSITE" id="PS50931"/>
    </source>
</evidence>
<sequence>MQLRQLQYFVAVAEQLNFRKAAEILYVTQPLLSKQIADLEAEVGYPLFTRNTRSVSLTPAGEIMLKEANKLIRQSDSLLYSVKRAAKYGNAYGSLRIGYEEAFAQETLSLILNQLREQYPAIDVNIQRFSSNEIKNALQNNIIDIGFILLPDKYLGTHMDCRILSCDTLSLAASSRLFKDDCTLENFLLLAEQAPICLLEKNAKGLNLISNLCRQMNVYTNFIFAETIQDMLVYAESGYGISVMPHSFLKYHSHSLLSYCEIKNPDAELCMAAIWNKDSSCPPRSSLLEVSESMHVDCNLCSKTWCCMNRQKTP</sequence>
<gene>
    <name evidence="6" type="ORF">OCV88_00765</name>
</gene>